<dbReference type="InterPro" id="IPR003526">
    <property type="entry name" value="MECDP_synthase"/>
</dbReference>
<evidence type="ECO:0000259" key="8">
    <source>
        <dbReference type="Pfam" id="PF02542"/>
    </source>
</evidence>
<dbReference type="CDD" id="cd00554">
    <property type="entry name" value="MECDP_synthase"/>
    <property type="match status" value="1"/>
</dbReference>
<dbReference type="Gene3D" id="3.30.1330.50">
    <property type="entry name" value="2-C-methyl-D-erythritol 2,4-cyclodiphosphate synthase"/>
    <property type="match status" value="1"/>
</dbReference>
<evidence type="ECO:0000256" key="3">
    <source>
        <dbReference type="ARBA" id="ARBA00004709"/>
    </source>
</evidence>
<dbReference type="GO" id="GO:0046872">
    <property type="term" value="F:metal ion binding"/>
    <property type="evidence" value="ECO:0007669"/>
    <property type="project" value="UniProtKB-KW"/>
</dbReference>
<evidence type="ECO:0000256" key="5">
    <source>
        <dbReference type="ARBA" id="ARBA00022723"/>
    </source>
</evidence>
<feature type="domain" description="2-C-methyl-D-erythritol 2,4-cyclodiphosphate synthase" evidence="8">
    <location>
        <begin position="4"/>
        <end position="155"/>
    </location>
</feature>
<dbReference type="EMBL" id="CAEZXP010000001">
    <property type="protein sequence ID" value="CAB4688368.1"/>
    <property type="molecule type" value="Genomic_DNA"/>
</dbReference>
<dbReference type="PROSITE" id="PS01350">
    <property type="entry name" value="ISPF"/>
    <property type="match status" value="1"/>
</dbReference>
<dbReference type="InterPro" id="IPR036571">
    <property type="entry name" value="MECDP_synthase_sf"/>
</dbReference>
<dbReference type="GO" id="GO:0019288">
    <property type="term" value="P:isopentenyl diphosphate biosynthetic process, methylerythritol 4-phosphate pathway"/>
    <property type="evidence" value="ECO:0007669"/>
    <property type="project" value="UniProtKB-UniPathway"/>
</dbReference>
<keyword evidence="6" id="KW-0414">Isoprene biosynthesis</keyword>
<dbReference type="GO" id="GO:0016114">
    <property type="term" value="P:terpenoid biosynthetic process"/>
    <property type="evidence" value="ECO:0007669"/>
    <property type="project" value="InterPro"/>
</dbReference>
<evidence type="ECO:0000256" key="2">
    <source>
        <dbReference type="ARBA" id="ARBA00001968"/>
    </source>
</evidence>
<dbReference type="EC" id="4.6.1.12" evidence="4"/>
<dbReference type="Pfam" id="PF02542">
    <property type="entry name" value="YgbB"/>
    <property type="match status" value="1"/>
</dbReference>
<evidence type="ECO:0000256" key="7">
    <source>
        <dbReference type="ARBA" id="ARBA00023239"/>
    </source>
</evidence>
<gene>
    <name evidence="9" type="ORF">UFOPK2399_00520</name>
</gene>
<name>A0A6J6NUN1_9ZZZZ</name>
<dbReference type="AlphaFoldDB" id="A0A6J6NUN1"/>
<comment type="cofactor">
    <cofactor evidence="2">
        <name>a divalent metal cation</name>
        <dbReference type="ChEBI" id="CHEBI:60240"/>
    </cofactor>
</comment>
<dbReference type="GO" id="GO:0008685">
    <property type="term" value="F:2-C-methyl-D-erythritol 2,4-cyclodiphosphate synthase activity"/>
    <property type="evidence" value="ECO:0007669"/>
    <property type="project" value="UniProtKB-EC"/>
</dbReference>
<evidence type="ECO:0000256" key="6">
    <source>
        <dbReference type="ARBA" id="ARBA00023229"/>
    </source>
</evidence>
<dbReference type="NCBIfam" id="TIGR00151">
    <property type="entry name" value="ispF"/>
    <property type="match status" value="1"/>
</dbReference>
<dbReference type="SUPFAM" id="SSF69765">
    <property type="entry name" value="IpsF-like"/>
    <property type="match status" value="1"/>
</dbReference>
<evidence type="ECO:0000256" key="1">
    <source>
        <dbReference type="ARBA" id="ARBA00000200"/>
    </source>
</evidence>
<sequence length="158" mass="16375">MADLRVGIGVDAHALAEGVRLVLGGITIDHPRGLAGHSDGDVIAHALTDALLGAAGLGDIGGLFPSSDERYKDADSVGLLTQAYAHVQHAGWRLVNADCVLIGQEPKIAEHRHAMAAKLTNAIGEGEVNVRATTTDFLGFTGRGEGLAAQAVALLERR</sequence>
<dbReference type="PANTHER" id="PTHR43181:SF1">
    <property type="entry name" value="2-C-METHYL-D-ERYTHRITOL 2,4-CYCLODIPHOSPHATE SYNTHASE, CHLOROPLASTIC"/>
    <property type="match status" value="1"/>
</dbReference>
<accession>A0A6J6NUN1</accession>
<dbReference type="UniPathway" id="UPA00056">
    <property type="reaction ID" value="UER00095"/>
</dbReference>
<comment type="catalytic activity">
    <reaction evidence="1">
        <text>4-CDP-2-C-methyl-D-erythritol 2-phosphate = 2-C-methyl-D-erythritol 2,4-cyclic diphosphate + CMP</text>
        <dbReference type="Rhea" id="RHEA:23864"/>
        <dbReference type="ChEBI" id="CHEBI:57919"/>
        <dbReference type="ChEBI" id="CHEBI:58483"/>
        <dbReference type="ChEBI" id="CHEBI:60377"/>
        <dbReference type="EC" id="4.6.1.12"/>
    </reaction>
</comment>
<dbReference type="FunFam" id="3.30.1330.50:FF:000003">
    <property type="entry name" value="2-C-methyl-D-erythritol 2,4-cyclodiphosphate synthase"/>
    <property type="match status" value="1"/>
</dbReference>
<keyword evidence="5" id="KW-0479">Metal-binding</keyword>
<evidence type="ECO:0000313" key="9">
    <source>
        <dbReference type="EMBL" id="CAB4688368.1"/>
    </source>
</evidence>
<organism evidence="9">
    <name type="scientific">freshwater metagenome</name>
    <dbReference type="NCBI Taxonomy" id="449393"/>
    <lineage>
        <taxon>unclassified sequences</taxon>
        <taxon>metagenomes</taxon>
        <taxon>ecological metagenomes</taxon>
    </lineage>
</organism>
<comment type="pathway">
    <text evidence="3">Isoprenoid biosynthesis; isopentenyl diphosphate biosynthesis via DXP pathway; isopentenyl diphosphate from 1-deoxy-D-xylulose 5-phosphate: step 4/6.</text>
</comment>
<reference evidence="9" key="1">
    <citation type="submission" date="2020-05" db="EMBL/GenBank/DDBJ databases">
        <authorList>
            <person name="Chiriac C."/>
            <person name="Salcher M."/>
            <person name="Ghai R."/>
            <person name="Kavagutti S V."/>
        </authorList>
    </citation>
    <scope>NUCLEOTIDE SEQUENCE</scope>
</reference>
<dbReference type="PANTHER" id="PTHR43181">
    <property type="entry name" value="2-C-METHYL-D-ERYTHRITOL 2,4-CYCLODIPHOSPHATE SYNTHASE, CHLOROPLASTIC"/>
    <property type="match status" value="1"/>
</dbReference>
<proteinExistence type="inferred from homology"/>
<evidence type="ECO:0000256" key="4">
    <source>
        <dbReference type="ARBA" id="ARBA00012579"/>
    </source>
</evidence>
<dbReference type="HAMAP" id="MF_00107">
    <property type="entry name" value="IspF"/>
    <property type="match status" value="1"/>
</dbReference>
<protein>
    <recommendedName>
        <fullName evidence="4">2-C-methyl-D-erythritol 2,4-cyclodiphosphate synthase</fullName>
        <ecNumber evidence="4">4.6.1.12</ecNumber>
    </recommendedName>
</protein>
<dbReference type="InterPro" id="IPR020555">
    <property type="entry name" value="MECDP_synthase_CS"/>
</dbReference>
<keyword evidence="7" id="KW-0456">Lyase</keyword>